<keyword evidence="1" id="KW-0547">Nucleotide-binding</keyword>
<feature type="domain" description="AAA+ ATPase" evidence="3">
    <location>
        <begin position="394"/>
        <end position="534"/>
    </location>
</feature>
<dbReference type="InterPro" id="IPR027417">
    <property type="entry name" value="P-loop_NTPase"/>
</dbReference>
<dbReference type="PANTHER" id="PTHR23077:SF171">
    <property type="entry name" value="NUCLEAR VALOSIN-CONTAINING PROTEIN-LIKE"/>
    <property type="match status" value="1"/>
</dbReference>
<protein>
    <submittedName>
        <fullName evidence="4">AAA family ATPase</fullName>
    </submittedName>
</protein>
<dbReference type="InterPro" id="IPR041569">
    <property type="entry name" value="AAA_lid_3"/>
</dbReference>
<keyword evidence="5" id="KW-1185">Reference proteome</keyword>
<accession>A0A0D2WL32</accession>
<proteinExistence type="predicted"/>
<dbReference type="InParanoid" id="A0A0D2WL32"/>
<dbReference type="FunFam" id="3.40.50.300:FF:000012">
    <property type="entry name" value="Transitional endoplasmic reticulum ATPase"/>
    <property type="match status" value="1"/>
</dbReference>
<dbReference type="Pfam" id="PF17862">
    <property type="entry name" value="AAA_lid_3"/>
    <property type="match status" value="2"/>
</dbReference>
<dbReference type="PROSITE" id="PS00674">
    <property type="entry name" value="AAA"/>
    <property type="match status" value="2"/>
</dbReference>
<dbReference type="GO" id="GO:0005524">
    <property type="term" value="F:ATP binding"/>
    <property type="evidence" value="ECO:0007669"/>
    <property type="project" value="UniProtKB-KW"/>
</dbReference>
<dbReference type="SUPFAM" id="SSF52540">
    <property type="entry name" value="P-loop containing nucleoside triphosphate hydrolases"/>
    <property type="match status" value="2"/>
</dbReference>
<dbReference type="InterPro" id="IPR003593">
    <property type="entry name" value="AAA+_ATPase"/>
</dbReference>
<dbReference type="eggNOG" id="KOG0730">
    <property type="taxonomic scope" value="Eukaryota"/>
</dbReference>
<dbReference type="EMBL" id="KE346362">
    <property type="protein sequence ID" value="KJE91155.1"/>
    <property type="molecule type" value="Genomic_DNA"/>
</dbReference>
<reference evidence="5" key="1">
    <citation type="submission" date="2011-02" db="EMBL/GenBank/DDBJ databases">
        <title>The Genome Sequence of Capsaspora owczarzaki ATCC 30864.</title>
        <authorList>
            <person name="Russ C."/>
            <person name="Cuomo C."/>
            <person name="Burger G."/>
            <person name="Gray M.W."/>
            <person name="Holland P.W.H."/>
            <person name="King N."/>
            <person name="Lang F.B.F."/>
            <person name="Roger A.J."/>
            <person name="Ruiz-Trillo I."/>
            <person name="Young S.K."/>
            <person name="Zeng Q."/>
            <person name="Gargeya S."/>
            <person name="Alvarado L."/>
            <person name="Berlin A."/>
            <person name="Chapman S.B."/>
            <person name="Chen Z."/>
            <person name="Freedman E."/>
            <person name="Gellesch M."/>
            <person name="Goldberg J."/>
            <person name="Griggs A."/>
            <person name="Gujja S."/>
            <person name="Heilman E."/>
            <person name="Heiman D."/>
            <person name="Howarth C."/>
            <person name="Mehta T."/>
            <person name="Neiman D."/>
            <person name="Pearson M."/>
            <person name="Roberts A."/>
            <person name="Saif S."/>
            <person name="Shea T."/>
            <person name="Shenoy N."/>
            <person name="Sisk P."/>
            <person name="Stolte C."/>
            <person name="Sykes S."/>
            <person name="White J."/>
            <person name="Yandava C."/>
            <person name="Haas B."/>
            <person name="Nusbaum C."/>
            <person name="Birren B."/>
        </authorList>
    </citation>
    <scope>NUCLEOTIDE SEQUENCE</scope>
    <source>
        <strain evidence="5">ATCC 30864</strain>
    </source>
</reference>
<dbReference type="FunFam" id="3.40.50.300:FF:001440">
    <property type="entry name" value="ATPase, AAA family protein"/>
    <property type="match status" value="1"/>
</dbReference>
<name>A0A0D2WL32_CAPO3</name>
<keyword evidence="2" id="KW-0067">ATP-binding</keyword>
<evidence type="ECO:0000259" key="3">
    <source>
        <dbReference type="SMART" id="SM00382"/>
    </source>
</evidence>
<dbReference type="GO" id="GO:0016887">
    <property type="term" value="F:ATP hydrolysis activity"/>
    <property type="evidence" value="ECO:0007669"/>
    <property type="project" value="InterPro"/>
</dbReference>
<dbReference type="OMA" id="DESHNAH"/>
<evidence type="ECO:0000256" key="2">
    <source>
        <dbReference type="ARBA" id="ARBA00022840"/>
    </source>
</evidence>
<dbReference type="AlphaFoldDB" id="A0A0D2WL32"/>
<dbReference type="Gene3D" id="3.40.50.300">
    <property type="entry name" value="P-loop containing nucleotide triphosphate hydrolases"/>
    <property type="match status" value="2"/>
</dbReference>
<dbReference type="PhylomeDB" id="A0A0D2WL32"/>
<dbReference type="OrthoDB" id="5421at2759"/>
<evidence type="ECO:0000256" key="1">
    <source>
        <dbReference type="ARBA" id="ARBA00022741"/>
    </source>
</evidence>
<dbReference type="Pfam" id="PF00004">
    <property type="entry name" value="AAA"/>
    <property type="match status" value="2"/>
</dbReference>
<dbReference type="InterPro" id="IPR003959">
    <property type="entry name" value="ATPase_AAA_core"/>
</dbReference>
<dbReference type="STRING" id="595528.A0A0D2WL32"/>
<evidence type="ECO:0000313" key="4">
    <source>
        <dbReference type="EMBL" id="KJE91155.1"/>
    </source>
</evidence>
<gene>
    <name evidence="4" type="ORF">CAOG_002333</name>
</gene>
<dbReference type="Gene3D" id="1.10.8.60">
    <property type="match status" value="2"/>
</dbReference>
<dbReference type="InterPro" id="IPR050168">
    <property type="entry name" value="AAA_ATPase_domain"/>
</dbReference>
<evidence type="ECO:0000313" key="5">
    <source>
        <dbReference type="Proteomes" id="UP000008743"/>
    </source>
</evidence>
<feature type="domain" description="AAA+ ATPase" evidence="3">
    <location>
        <begin position="686"/>
        <end position="828"/>
    </location>
</feature>
<dbReference type="Proteomes" id="UP000008743">
    <property type="component" value="Unassembled WGS sequence"/>
</dbReference>
<sequence>MVGLARWWPPTAMTATTATTGTFNAAHCDMLAFHPTLHDARAWLPGRCRLSSRAIAQLWSSAAAATEHQQLGSLPDSPVVAEPATADAVGEATQDARAGQQPVIKHGDPVLVVLLRNPDSGASRLQLVLSCLAQPFAGTKQPAESVQDDAGQQPLDFCADPTVTMFWPAEPPIVGTTDDEMQTNESSRISTIPLIDDILAGAGCQAQVRTFGRIHPSECSAIECTVFVLPSLIPSLATLPLAQRDLLLNYARVFVRRLGIPLAPGCVLRPNVGQQLVDRGAAPANSIPELLLTPEVAIDFIRVDRMQSFGQSAASDSLTPMAAVFQFVSNATHVSVNISARVYDGVTIHPQTSLPLPPEPMATGGLAAARRALREMILMPFRHRSAFMEVGVEAPKGILLHGVPGCGKTTLVQQVAAECEAHLSVIRGPELFGPYIGETEELLRAAFANAQRDAAAAGKPCIVFIDEIDVLCPKRGETSQHENRIVAQLLTLMDGMTSRGSTIVVGATNRPHSIDPALRRPGRFDREIRVDVPDQLERLGQLQQRCADLPLLLLPALDAVELETIAAMTNGFVGADIAHLVRETSLLAMQRLSLHDSLLEPSSDSSSSAARKEHASAVEALKLRQSDFVAALSHVVPSTQRGHKRQLLPTRWEDIGGMASVKTALQQCIAWPLLHAESFARMGLQPARGILLYGPPGCSKTTLVRAAANTSNITFLSKSGAEIYSPFVGESERSIRELFLLARRGAPSVIFLDEIDAMVGKRRDDGAAGGSRDVVAERVLSTLLNEMDGIDAAKNVVVVAATNRPDMLDAALIRPGRFDRAVYVGPPDEDARIAIFEVHATKKLPVDETVVLADLAAKSVGCTGADIEGICREAAFSALRRWQRTQSPSAASAAMPAHVPSIEQLCVTSADFEAAFAACRPSLSAAQLKEFELLHKEWGTGAKS</sequence>
<dbReference type="RefSeq" id="XP_011270157.1">
    <property type="nucleotide sequence ID" value="XM_011271855.1"/>
</dbReference>
<dbReference type="InterPro" id="IPR003960">
    <property type="entry name" value="ATPase_AAA_CS"/>
</dbReference>
<organism evidence="4 5">
    <name type="scientific">Capsaspora owczarzaki (strain ATCC 30864)</name>
    <dbReference type="NCBI Taxonomy" id="595528"/>
    <lineage>
        <taxon>Eukaryota</taxon>
        <taxon>Filasterea</taxon>
        <taxon>Capsaspora</taxon>
    </lineage>
</organism>
<dbReference type="PANTHER" id="PTHR23077">
    <property type="entry name" value="AAA-FAMILY ATPASE"/>
    <property type="match status" value="1"/>
</dbReference>
<dbReference type="SMART" id="SM00382">
    <property type="entry name" value="AAA"/>
    <property type="match status" value="2"/>
</dbReference>